<evidence type="ECO:0000256" key="2">
    <source>
        <dbReference type="ARBA" id="ARBA00022679"/>
    </source>
</evidence>
<feature type="domain" description="TRAM" evidence="5">
    <location>
        <begin position="32"/>
        <end position="91"/>
    </location>
</feature>
<dbReference type="Proteomes" id="UP000018291">
    <property type="component" value="Unassembled WGS sequence"/>
</dbReference>
<accession>R4Z3L6</accession>
<dbReference type="Gene3D" id="2.40.50.140">
    <property type="entry name" value="Nucleic acid-binding proteins"/>
    <property type="match status" value="1"/>
</dbReference>
<organism evidence="6 7">
    <name type="scientific">Candidatus Neomicrothrix parvicella RN1</name>
    <dbReference type="NCBI Taxonomy" id="1229780"/>
    <lineage>
        <taxon>Bacteria</taxon>
        <taxon>Bacillati</taxon>
        <taxon>Actinomycetota</taxon>
        <taxon>Acidimicrobiia</taxon>
        <taxon>Acidimicrobiales</taxon>
        <taxon>Microthrixaceae</taxon>
        <taxon>Candidatus Neomicrothrix</taxon>
    </lineage>
</organism>
<name>R4Z3L6_9ACTN</name>
<feature type="binding site" evidence="4">
    <location>
        <position position="279"/>
    </location>
    <ligand>
        <name>S-adenosyl-L-methionine</name>
        <dbReference type="ChEBI" id="CHEBI:59789"/>
    </ligand>
</feature>
<dbReference type="GO" id="GO:0070475">
    <property type="term" value="P:rRNA base methylation"/>
    <property type="evidence" value="ECO:0007669"/>
    <property type="project" value="TreeGrafter"/>
</dbReference>
<dbReference type="eggNOG" id="COG2265">
    <property type="taxonomic scope" value="Bacteria"/>
</dbReference>
<keyword evidence="1 4" id="KW-0489">Methyltransferase</keyword>
<feature type="active site" description="Nucleophile" evidence="4">
    <location>
        <position position="402"/>
    </location>
</feature>
<feature type="binding site" evidence="4">
    <location>
        <position position="375"/>
    </location>
    <ligand>
        <name>S-adenosyl-L-methionine</name>
        <dbReference type="ChEBI" id="CHEBI:59789"/>
    </ligand>
</feature>
<evidence type="ECO:0000313" key="6">
    <source>
        <dbReference type="EMBL" id="CCM65534.1"/>
    </source>
</evidence>
<evidence type="ECO:0000256" key="3">
    <source>
        <dbReference type="ARBA" id="ARBA00022691"/>
    </source>
</evidence>
<dbReference type="InterPro" id="IPR010280">
    <property type="entry name" value="U5_MeTrfase_fam"/>
</dbReference>
<evidence type="ECO:0000259" key="5">
    <source>
        <dbReference type="PROSITE" id="PS50926"/>
    </source>
</evidence>
<dbReference type="SUPFAM" id="SSF50249">
    <property type="entry name" value="Nucleic acid-binding proteins"/>
    <property type="match status" value="1"/>
</dbReference>
<evidence type="ECO:0000256" key="1">
    <source>
        <dbReference type="ARBA" id="ARBA00022603"/>
    </source>
</evidence>
<dbReference type="PROSITE" id="PS01231">
    <property type="entry name" value="TRMA_2"/>
    <property type="match status" value="1"/>
</dbReference>
<dbReference type="HOGENOM" id="CLU_014689_7_0_11"/>
<dbReference type="CDD" id="cd02440">
    <property type="entry name" value="AdoMet_MTases"/>
    <property type="match status" value="1"/>
</dbReference>
<reference evidence="6 7" key="1">
    <citation type="journal article" date="2013" name="ISME J.">
        <title>Metabolic model for the filamentous 'Candidatus Microthrix parvicella' based on genomic and metagenomic analyses.</title>
        <authorList>
            <person name="Jon McIlroy S."/>
            <person name="Kristiansen R."/>
            <person name="Albertsen M."/>
            <person name="Michael Karst S."/>
            <person name="Rossetti S."/>
            <person name="Lund Nielsen J."/>
            <person name="Tandoi V."/>
            <person name="James Seviour R."/>
            <person name="Nielsen P.H."/>
        </authorList>
    </citation>
    <scope>NUCLEOTIDE SEQUENCE [LARGE SCALE GENOMIC DNA]</scope>
    <source>
        <strain evidence="6 7">RN1</strain>
    </source>
</reference>
<proteinExistence type="inferred from homology"/>
<dbReference type="InterPro" id="IPR029063">
    <property type="entry name" value="SAM-dependent_MTases_sf"/>
</dbReference>
<protein>
    <submittedName>
        <fullName evidence="6">Putative 23S rRNA methyltransferase/RumA</fullName>
    </submittedName>
</protein>
<dbReference type="InterPro" id="IPR007848">
    <property type="entry name" value="Small_mtfrase_dom"/>
</dbReference>
<feature type="binding site" evidence="4">
    <location>
        <position position="309"/>
    </location>
    <ligand>
        <name>S-adenosyl-L-methionine</name>
        <dbReference type="ChEBI" id="CHEBI:59789"/>
    </ligand>
</feature>
<dbReference type="InterPro" id="IPR012340">
    <property type="entry name" value="NA-bd_OB-fold"/>
</dbReference>
<dbReference type="STRING" id="1229780.BN381_80064"/>
<dbReference type="AlphaFoldDB" id="R4Z3L6"/>
<comment type="similarity">
    <text evidence="4">Belongs to the class I-like SAM-binding methyltransferase superfamily. RNA M5U methyltransferase family.</text>
</comment>
<dbReference type="Gene3D" id="2.40.50.1070">
    <property type="match status" value="1"/>
</dbReference>
<dbReference type="PROSITE" id="PS50926">
    <property type="entry name" value="TRAM"/>
    <property type="match status" value="1"/>
</dbReference>
<comment type="caution">
    <text evidence="6">The sequence shown here is derived from an EMBL/GenBank/DDBJ whole genome shotgun (WGS) entry which is preliminary data.</text>
</comment>
<dbReference type="InterPro" id="IPR002792">
    <property type="entry name" value="TRAM_dom"/>
</dbReference>
<keyword evidence="2 4" id="KW-0808">Transferase</keyword>
<dbReference type="PROSITE" id="PS51687">
    <property type="entry name" value="SAM_MT_RNA_M5U"/>
    <property type="match status" value="1"/>
</dbReference>
<evidence type="ECO:0000256" key="4">
    <source>
        <dbReference type="PROSITE-ProRule" id="PRU01024"/>
    </source>
</evidence>
<dbReference type="EMBL" id="CANL01000078">
    <property type="protein sequence ID" value="CCM65534.1"/>
    <property type="molecule type" value="Genomic_DNA"/>
</dbReference>
<gene>
    <name evidence="6" type="ORF">BN381_80064</name>
</gene>
<dbReference type="Gene3D" id="3.40.50.150">
    <property type="entry name" value="Vaccinia Virus protein VP39"/>
    <property type="match status" value="1"/>
</dbReference>
<dbReference type="OrthoDB" id="9804590at2"/>
<feature type="binding site" evidence="4">
    <location>
        <position position="332"/>
    </location>
    <ligand>
        <name>S-adenosyl-L-methionine</name>
        <dbReference type="ChEBI" id="CHEBI:59789"/>
    </ligand>
</feature>
<dbReference type="PANTHER" id="PTHR11061">
    <property type="entry name" value="RNA M5U METHYLTRANSFERASE"/>
    <property type="match status" value="1"/>
</dbReference>
<dbReference type="GO" id="GO:0070041">
    <property type="term" value="F:rRNA (uridine-C5-)-methyltransferase activity"/>
    <property type="evidence" value="ECO:0007669"/>
    <property type="project" value="TreeGrafter"/>
</dbReference>
<dbReference type="PANTHER" id="PTHR11061:SF30">
    <property type="entry name" value="TRNA (URACIL(54)-C(5))-METHYLTRANSFERASE"/>
    <property type="match status" value="1"/>
</dbReference>
<dbReference type="SUPFAM" id="SSF53335">
    <property type="entry name" value="S-adenosyl-L-methionine-dependent methyltransferases"/>
    <property type="match status" value="1"/>
</dbReference>
<dbReference type="Pfam" id="PF05175">
    <property type="entry name" value="MTS"/>
    <property type="match status" value="1"/>
</dbReference>
<keyword evidence="7" id="KW-1185">Reference proteome</keyword>
<dbReference type="InterPro" id="IPR030391">
    <property type="entry name" value="MeTrfase_TrmA_CS"/>
</dbReference>
<evidence type="ECO:0000313" key="7">
    <source>
        <dbReference type="Proteomes" id="UP000018291"/>
    </source>
</evidence>
<sequence length="444" mass="46475">MFRSVPGFDPMAFEADVDGANEGEAVGGTTSWYELGVEQVELRVERPVAGGLGLARRDDGRVVLVDGALPGELVRVDLVEDQRTTFGEVVEVLEANPGRVEVPHCPHVADGCGGCDHADAQPALLRRMKAEVLADAVKRLGKIEPPEVGAGPDLPTENFRTTLRLGVTDGRAGLFEVGTHDLVPLSVCVVAHPRVERIVTEGGFADATEAMVRVGSATGEALVLVTPNAKGVTVPDPDLDGAESEVRVVGLDELAARRAWIHEEVAGRRFRISAQSFFQTRLDGAEALVSLVADGLGPLAAGDRLVDLYAGVGLFGAALADRTPGLKVTAVESARSSVADAKVNLANANEAGEARVIASQVAKWRPSKADALVADPPRAGLGKAGVGKVEDTGAARVVLISCDAAAAGRDVGLLVRRGYTLESLTLVDLFPHTHHTESVAVFSR</sequence>
<keyword evidence="3 4" id="KW-0949">S-adenosyl-L-methionine</keyword>